<accession>A0A0H5QEG9</accession>
<dbReference type="EMBL" id="LN852940">
    <property type="protein sequence ID" value="CRY94497.1"/>
    <property type="molecule type" value="Genomic_DNA"/>
</dbReference>
<name>A0A0H5QEG9_9ZZZZ</name>
<dbReference type="AlphaFoldDB" id="A0A0H5QEG9"/>
<reference evidence="1" key="2">
    <citation type="submission" date="2015-07" db="EMBL/GenBank/DDBJ databases">
        <title>Plasmids, circular viruses and viroids from rat gut.</title>
        <authorList>
            <person name="Jorgensen T.J."/>
            <person name="Hansen M.A."/>
            <person name="Xu Z."/>
            <person name="Tabak M.A."/>
            <person name="Sorensen S.J."/>
            <person name="Hansen L.H."/>
        </authorList>
    </citation>
    <scope>NUCLEOTIDE SEQUENCE</scope>
    <source>
        <plasmid evidence="1">pRGRH0268</plasmid>
    </source>
</reference>
<evidence type="ECO:0000313" key="1">
    <source>
        <dbReference type="EMBL" id="CRY94497.1"/>
    </source>
</evidence>
<organism evidence="1">
    <name type="scientific">uncultured prokaryote</name>
    <dbReference type="NCBI Taxonomy" id="198431"/>
    <lineage>
        <taxon>unclassified sequences</taxon>
        <taxon>environmental samples</taxon>
    </lineage>
</organism>
<protein>
    <submittedName>
        <fullName evidence="1">Uncharacterized protein</fullName>
    </submittedName>
</protein>
<geneLocation type="plasmid" evidence="1">
    <name>pRGRH0268</name>
</geneLocation>
<keyword evidence="1" id="KW-0614">Plasmid</keyword>
<reference evidence="1" key="1">
    <citation type="submission" date="2015-06" db="EMBL/GenBank/DDBJ databases">
        <authorList>
            <person name="Joergensen T."/>
        </authorList>
    </citation>
    <scope>NUCLEOTIDE SEQUENCE</scope>
    <source>
        <plasmid evidence="1">pRGRH0268</plasmid>
    </source>
</reference>
<sequence length="66" mass="8302">MTEERKEELIREWDYSDQLDDSEYREWYEGLTKEEQSLIDKWDKRYMRGVRKICEDILKREGNTHE</sequence>
<proteinExistence type="predicted"/>